<comment type="caution">
    <text evidence="3">The sequence shown here is derived from an EMBL/GenBank/DDBJ whole genome shotgun (WGS) entry which is preliminary data.</text>
</comment>
<dbReference type="AlphaFoldDB" id="A0A100JKR7"/>
<proteinExistence type="predicted"/>
<evidence type="ECO:0000313" key="3">
    <source>
        <dbReference type="EMBL" id="GAQ61331.1"/>
    </source>
</evidence>
<dbReference type="PRINTS" id="PR00364">
    <property type="entry name" value="DISEASERSIST"/>
</dbReference>
<reference evidence="4" key="1">
    <citation type="submission" date="2015-11" db="EMBL/GenBank/DDBJ databases">
        <authorList>
            <consortium name="Cross-ministerial Strategic Innovation Promotion Program (SIP) consortium"/>
            <person name="Tomihama T."/>
            <person name="Ikenaga M."/>
            <person name="Sakai M."/>
            <person name="Okubo T."/>
            <person name="Ikeda S."/>
        </authorList>
    </citation>
    <scope>NUCLEOTIDE SEQUENCE [LARGE SCALE GENOMIC DNA]</scope>
    <source>
        <strain evidence="4">S58</strain>
    </source>
</reference>
<dbReference type="Gene3D" id="1.25.40.10">
    <property type="entry name" value="Tetratricopeptide repeat domain"/>
    <property type="match status" value="3"/>
</dbReference>
<dbReference type="InterPro" id="IPR011990">
    <property type="entry name" value="TPR-like_helical_dom_sf"/>
</dbReference>
<gene>
    <name evidence="3" type="ORF">SsS58_01680</name>
</gene>
<dbReference type="SUPFAM" id="SSF48452">
    <property type="entry name" value="TPR-like"/>
    <property type="match status" value="3"/>
</dbReference>
<name>A0A100JKR7_STRSC</name>
<dbReference type="GeneID" id="77145551"/>
<feature type="domain" description="NB-ARC" evidence="1">
    <location>
        <begin position="135"/>
        <end position="269"/>
    </location>
</feature>
<dbReference type="RefSeq" id="WP_013000998.1">
    <property type="nucleotide sequence ID" value="NZ_BCMM01000005.1"/>
</dbReference>
<feature type="domain" description="DUF7779" evidence="2">
    <location>
        <begin position="367"/>
        <end position="462"/>
    </location>
</feature>
<reference evidence="4" key="3">
    <citation type="submission" date="2016-02" db="EMBL/GenBank/DDBJ databases">
        <title>Draft genome of pathogenic Streptomyces sp. in Japan.</title>
        <authorList>
            <person name="Tomihama T."/>
            <person name="Ikenaga M."/>
            <person name="Sakai M."/>
            <person name="Okubo T."/>
            <person name="Ikeda S."/>
        </authorList>
    </citation>
    <scope>NUCLEOTIDE SEQUENCE [LARGE SCALE GENOMIC DNA]</scope>
    <source>
        <strain evidence="4">S58</strain>
    </source>
</reference>
<dbReference type="Proteomes" id="UP000067448">
    <property type="component" value="Unassembled WGS sequence"/>
</dbReference>
<dbReference type="InterPro" id="IPR056681">
    <property type="entry name" value="DUF7779"/>
</dbReference>
<dbReference type="SUPFAM" id="SSF52540">
    <property type="entry name" value="P-loop containing nucleoside triphosphate hydrolases"/>
    <property type="match status" value="1"/>
</dbReference>
<dbReference type="InterPro" id="IPR002182">
    <property type="entry name" value="NB-ARC"/>
</dbReference>
<dbReference type="GO" id="GO:0043531">
    <property type="term" value="F:ADP binding"/>
    <property type="evidence" value="ECO:0007669"/>
    <property type="project" value="InterPro"/>
</dbReference>
<dbReference type="Pfam" id="PF13374">
    <property type="entry name" value="TPR_10"/>
    <property type="match status" value="3"/>
</dbReference>
<accession>A0A100JKR7</accession>
<sequence length="871" mass="92951">MGRADKNQQCPKDGVNAAVEVSDTGNATAASGATTVTGYHGPVPGNDGAPGAVRVSGTGDANGSEGALVNTGYIHQVSVEKLTMVQQRVPQEPALWPHQVGVIPSRAQFFQHRAEVDRLRAAVDGGGTALLSQVLTGMGGVGKTQLAADYARAAWKDGGLDILVWISASARSPVVTGYAQAAVELCQADPGDPEKAAKQFLAWLEPKGAAKPCRWLVVLDDVADPDDLHGLWPPTSPYGRTLVTTRRRDAALTGEGRTLVDVALFTEVEAVAYLTTSLAGHGRVESVDQLTALASDLGHLPLALSQAAAYLIDSGLGAAAYRDLLADRATALADTAPDRLPDDQTVALAAAWHLSIDRADQLRPAGMARPMLQLAALLDPNGIPQGVLTSQPALTHLAQYRTRTGNGFTEEPDPVSPRDGVRALRALHRLSLIHHTPDNPHQAVRVHQLIQRATRDTLPPDQRDQTARIAAAALLAAWPDDERDTALAQALRANTDVLQRRAQAALLQPELHDVLFVAGASLGQFGQVAAARDHFDRLTDAVRNCHGPDHPDTLATRSQLAVWQAHTGDEAGAATTTEQLLADMMRILGPDHPETLEARGNLAEWRGRLGDVAGAVAALEQLLHDQERIQGPDHLYSFAIRNSLAQWRWESGDVSGGIAALEQLLADRERILGVDHPDTLATSHHLAAWRGWDGDVASAATAAEQRLAHLIQTLGPDHPETLGIRAGLAWWQAEGGNVAGAAESVERLLDDQVRVLGPDHPETLEARGNLAEWRGRLGDVAGAVAALEQLLHDQERVQGTDHPRTLRTRRRIAHWHGETGDAAGAAASFAELLEVSLRVLGPDHTHTLATRHQLTYWQGRAAEGQSNPPAG</sequence>
<evidence type="ECO:0000313" key="4">
    <source>
        <dbReference type="Proteomes" id="UP000067448"/>
    </source>
</evidence>
<dbReference type="EMBL" id="BCMM01000005">
    <property type="protein sequence ID" value="GAQ61331.1"/>
    <property type="molecule type" value="Genomic_DNA"/>
</dbReference>
<dbReference type="OMA" id="MQITKRV"/>
<dbReference type="PANTHER" id="PTHR46082">
    <property type="entry name" value="ATP/GTP-BINDING PROTEIN-RELATED"/>
    <property type="match status" value="1"/>
</dbReference>
<dbReference type="InterPro" id="IPR027417">
    <property type="entry name" value="P-loop_NTPase"/>
</dbReference>
<dbReference type="InterPro" id="IPR053137">
    <property type="entry name" value="NLR-like"/>
</dbReference>
<dbReference type="Pfam" id="PF25000">
    <property type="entry name" value="DUF7779"/>
    <property type="match status" value="1"/>
</dbReference>
<dbReference type="Gene3D" id="3.40.50.300">
    <property type="entry name" value="P-loop containing nucleotide triphosphate hydrolases"/>
    <property type="match status" value="1"/>
</dbReference>
<dbReference type="PANTHER" id="PTHR46082:SF6">
    <property type="entry name" value="AAA+ ATPASE DOMAIN-CONTAINING PROTEIN-RELATED"/>
    <property type="match status" value="1"/>
</dbReference>
<protein>
    <submittedName>
        <fullName evidence="3">NB-ARC domain protein</fullName>
    </submittedName>
</protein>
<reference evidence="3 4" key="2">
    <citation type="journal article" date="2016" name="Genome Announc.">
        <title>Draft Genome Sequences of Streptomyces scabiei S58, Streptomyces turgidiscabies T45, and Streptomyces acidiscabies a10, the Pathogens of Potato Common Scab, Isolated in Japan.</title>
        <authorList>
            <person name="Tomihama T."/>
            <person name="Nishi Y."/>
            <person name="Sakai M."/>
            <person name="Ikenaga M."/>
            <person name="Okubo T."/>
            <person name="Ikeda S."/>
        </authorList>
    </citation>
    <scope>NUCLEOTIDE SEQUENCE [LARGE SCALE GENOMIC DNA]</scope>
    <source>
        <strain evidence="3 4">S58</strain>
    </source>
</reference>
<evidence type="ECO:0000259" key="2">
    <source>
        <dbReference type="Pfam" id="PF25000"/>
    </source>
</evidence>
<dbReference type="Pfam" id="PF00931">
    <property type="entry name" value="NB-ARC"/>
    <property type="match status" value="1"/>
</dbReference>
<evidence type="ECO:0000259" key="1">
    <source>
        <dbReference type="Pfam" id="PF00931"/>
    </source>
</evidence>
<organism evidence="3 4">
    <name type="scientific">Streptomyces scabiei</name>
    <dbReference type="NCBI Taxonomy" id="1930"/>
    <lineage>
        <taxon>Bacteria</taxon>
        <taxon>Bacillati</taxon>
        <taxon>Actinomycetota</taxon>
        <taxon>Actinomycetes</taxon>
        <taxon>Kitasatosporales</taxon>
        <taxon>Streptomycetaceae</taxon>
        <taxon>Streptomyces</taxon>
    </lineage>
</organism>